<dbReference type="Pfam" id="PF00496">
    <property type="entry name" value="SBP_bac_5"/>
    <property type="match status" value="1"/>
</dbReference>
<dbReference type="InterPro" id="IPR030678">
    <property type="entry name" value="Peptide/Ni-bd"/>
</dbReference>
<comment type="subcellular location">
    <subcellularLocation>
        <location evidence="1">Periplasm</location>
    </subcellularLocation>
</comment>
<dbReference type="GO" id="GO:0015833">
    <property type="term" value="P:peptide transport"/>
    <property type="evidence" value="ECO:0007669"/>
    <property type="project" value="TreeGrafter"/>
</dbReference>
<reference evidence="4 5" key="1">
    <citation type="submission" date="2019-06" db="EMBL/GenBank/DDBJ databases">
        <title>Genome of Methylobacterium sp. 17Sr1-39.</title>
        <authorList>
            <person name="Seo T."/>
        </authorList>
    </citation>
    <scope>NUCLEOTIDE SEQUENCE [LARGE SCALE GENOMIC DNA]</scope>
    <source>
        <strain evidence="4 5">17Sr1-39</strain>
    </source>
</reference>
<organism evidence="4 5">
    <name type="scientific">Methylobacterium terricola</name>
    <dbReference type="NCBI Taxonomy" id="2583531"/>
    <lineage>
        <taxon>Bacteria</taxon>
        <taxon>Pseudomonadati</taxon>
        <taxon>Pseudomonadota</taxon>
        <taxon>Alphaproteobacteria</taxon>
        <taxon>Hyphomicrobiales</taxon>
        <taxon>Methylobacteriaceae</taxon>
        <taxon>Methylobacterium</taxon>
    </lineage>
</organism>
<evidence type="ECO:0000256" key="2">
    <source>
        <dbReference type="ARBA" id="ARBA00005695"/>
    </source>
</evidence>
<dbReference type="SUPFAM" id="SSF53850">
    <property type="entry name" value="Periplasmic binding protein-like II"/>
    <property type="match status" value="1"/>
</dbReference>
<dbReference type="InterPro" id="IPR000914">
    <property type="entry name" value="SBP_5_dom"/>
</dbReference>
<dbReference type="RefSeq" id="WP_139034960.1">
    <property type="nucleotide sequence ID" value="NZ_VDDA01000003.1"/>
</dbReference>
<dbReference type="Proteomes" id="UP000305267">
    <property type="component" value="Unassembled WGS sequence"/>
</dbReference>
<dbReference type="AlphaFoldDB" id="A0A5C4LIA2"/>
<dbReference type="PIRSF" id="PIRSF002741">
    <property type="entry name" value="MppA"/>
    <property type="match status" value="1"/>
</dbReference>
<comment type="caution">
    <text evidence="4">The sequence shown here is derived from an EMBL/GenBank/DDBJ whole genome shotgun (WGS) entry which is preliminary data.</text>
</comment>
<protein>
    <submittedName>
        <fullName evidence="4">ABC transporter substrate-binding protein</fullName>
    </submittedName>
</protein>
<dbReference type="Gene3D" id="3.40.190.10">
    <property type="entry name" value="Periplasmic binding protein-like II"/>
    <property type="match status" value="1"/>
</dbReference>
<dbReference type="CDD" id="cd08495">
    <property type="entry name" value="PBP2_NikA_DppA_OppA_like_8"/>
    <property type="match status" value="1"/>
</dbReference>
<evidence type="ECO:0000256" key="1">
    <source>
        <dbReference type="ARBA" id="ARBA00004418"/>
    </source>
</evidence>
<accession>A0A5C4LIA2</accession>
<dbReference type="GO" id="GO:1904680">
    <property type="term" value="F:peptide transmembrane transporter activity"/>
    <property type="evidence" value="ECO:0007669"/>
    <property type="project" value="TreeGrafter"/>
</dbReference>
<evidence type="ECO:0000313" key="5">
    <source>
        <dbReference type="Proteomes" id="UP000305267"/>
    </source>
</evidence>
<evidence type="ECO:0000313" key="4">
    <source>
        <dbReference type="EMBL" id="TNC14043.1"/>
    </source>
</evidence>
<dbReference type="EMBL" id="VDDA01000003">
    <property type="protein sequence ID" value="TNC14043.1"/>
    <property type="molecule type" value="Genomic_DNA"/>
</dbReference>
<dbReference type="Gene3D" id="3.90.76.10">
    <property type="entry name" value="Dipeptide-binding Protein, Domain 1"/>
    <property type="match status" value="1"/>
</dbReference>
<comment type="similarity">
    <text evidence="2">Belongs to the bacterial solute-binding protein 5 family.</text>
</comment>
<keyword evidence="5" id="KW-1185">Reference proteome</keyword>
<dbReference type="GO" id="GO:0043190">
    <property type="term" value="C:ATP-binding cassette (ABC) transporter complex"/>
    <property type="evidence" value="ECO:0007669"/>
    <property type="project" value="InterPro"/>
</dbReference>
<dbReference type="OrthoDB" id="9803988at2"/>
<dbReference type="Gene3D" id="3.10.105.10">
    <property type="entry name" value="Dipeptide-binding Protein, Domain 3"/>
    <property type="match status" value="1"/>
</dbReference>
<name>A0A5C4LIA2_9HYPH</name>
<proteinExistence type="inferred from homology"/>
<dbReference type="InterPro" id="IPR039424">
    <property type="entry name" value="SBP_5"/>
</dbReference>
<evidence type="ECO:0000259" key="3">
    <source>
        <dbReference type="Pfam" id="PF00496"/>
    </source>
</evidence>
<dbReference type="PANTHER" id="PTHR30290">
    <property type="entry name" value="PERIPLASMIC BINDING COMPONENT OF ABC TRANSPORTER"/>
    <property type="match status" value="1"/>
</dbReference>
<sequence length="537" mass="59266">MKKREFLKLGAAAGLSLGLGPVGEARAQARPGLLRVAMTAGDIPLTTGQPNQGAEGVRFMGITLYDGLTRWDLSRSDRAASIVPGLAESWSVDPQDKRVWTFKLRPGVRFHDGSAFTADAVVWNLEKLLDRSAPQFDLTQAQQGSLYAGGIARWRKIDEGTVEITTKVVDAVLPYSLASVFMSSPARWEEMGRDWNKVAQRPSGTGPWRLDSVRARERAELVRNPDHWDRTRIPKSERLVLIPMPDVNARVAALLSGQVDFVEAPPPDAIPRLRQSKMTIVTNVYPHIWPYMLSFEEGSPFLDVRVRRAANMAIDRDGLVSLLGGLAAPARGMIDPGHPWFGKPALDLSYNPDRARALLAEAGFGKDKPVKARIIISPSGSGQMQPLPMNEFIKENLQDVGIAVEFEVMDWETLRTRRRLGAGAPENKGRHGINNSFAYWDPDIGLIGPASRFMKDSGFNWGGYYSPRAEELAKAAKQEFDPVAQNALLGQLHEVVVEDAMWIFVVHDLNPRALAPNVTGFVQAQSWLQDLTPVVVA</sequence>
<gene>
    <name evidence="4" type="ORF">FF100_07565</name>
</gene>
<dbReference type="PANTHER" id="PTHR30290:SF83">
    <property type="entry name" value="ABC TRANSPORTER SUBSTRATE-BINDING PROTEIN"/>
    <property type="match status" value="1"/>
</dbReference>
<dbReference type="GO" id="GO:0030288">
    <property type="term" value="C:outer membrane-bounded periplasmic space"/>
    <property type="evidence" value="ECO:0007669"/>
    <property type="project" value="UniProtKB-ARBA"/>
</dbReference>
<feature type="domain" description="Solute-binding protein family 5" evidence="3">
    <location>
        <begin position="82"/>
        <end position="417"/>
    </location>
</feature>